<feature type="transmembrane region" description="Helical" evidence="8">
    <location>
        <begin position="187"/>
        <end position="209"/>
    </location>
</feature>
<dbReference type="InterPro" id="IPR022357">
    <property type="entry name" value="MIP_CS"/>
</dbReference>
<feature type="transmembrane region" description="Helical" evidence="8">
    <location>
        <begin position="20"/>
        <end position="45"/>
    </location>
</feature>
<gene>
    <name evidence="9" type="ORF">AXG93_3253s1030</name>
</gene>
<dbReference type="GO" id="GO:0015250">
    <property type="term" value="F:water channel activity"/>
    <property type="evidence" value="ECO:0007669"/>
    <property type="project" value="TreeGrafter"/>
</dbReference>
<evidence type="ECO:0000313" key="9">
    <source>
        <dbReference type="EMBL" id="OAE35040.1"/>
    </source>
</evidence>
<dbReference type="GO" id="GO:0019755">
    <property type="term" value="P:one-carbon compound transport"/>
    <property type="evidence" value="ECO:0007669"/>
    <property type="project" value="UniProtKB-ARBA"/>
</dbReference>
<dbReference type="AlphaFoldDB" id="A0A176WPJ4"/>
<keyword evidence="2 7" id="KW-0813">Transport</keyword>
<comment type="caution">
    <text evidence="9">The sequence shown here is derived from an EMBL/GenBank/DDBJ whole genome shotgun (WGS) entry which is preliminary data.</text>
</comment>
<dbReference type="PANTHER" id="PTHR45665">
    <property type="entry name" value="AQUAPORIN-8"/>
    <property type="match status" value="1"/>
</dbReference>
<name>A0A176WPJ4_MARPO</name>
<organism evidence="9 10">
    <name type="scientific">Marchantia polymorpha subsp. ruderalis</name>
    <dbReference type="NCBI Taxonomy" id="1480154"/>
    <lineage>
        <taxon>Eukaryota</taxon>
        <taxon>Viridiplantae</taxon>
        <taxon>Streptophyta</taxon>
        <taxon>Embryophyta</taxon>
        <taxon>Marchantiophyta</taxon>
        <taxon>Marchantiopsida</taxon>
        <taxon>Marchantiidae</taxon>
        <taxon>Marchantiales</taxon>
        <taxon>Marchantiaceae</taxon>
        <taxon>Marchantia</taxon>
    </lineage>
</organism>
<dbReference type="NCBIfam" id="TIGR00861">
    <property type="entry name" value="MIP"/>
    <property type="match status" value="1"/>
</dbReference>
<dbReference type="InterPro" id="IPR000425">
    <property type="entry name" value="MIP"/>
</dbReference>
<dbReference type="InterPro" id="IPR034294">
    <property type="entry name" value="Aquaporin_transptr"/>
</dbReference>
<reference evidence="9" key="1">
    <citation type="submission" date="2016-03" db="EMBL/GenBank/DDBJ databases">
        <title>Mechanisms controlling the formation of the plant cell surface in tip-growing cells are functionally conserved among land plants.</title>
        <authorList>
            <person name="Honkanen S."/>
            <person name="Jones V.A."/>
            <person name="Morieri G."/>
            <person name="Champion C."/>
            <person name="Hetherington A.J."/>
            <person name="Kelly S."/>
            <person name="Saint-Marcoux D."/>
            <person name="Proust H."/>
            <person name="Prescott H."/>
            <person name="Dolan L."/>
        </authorList>
    </citation>
    <scope>NUCLEOTIDE SEQUENCE [LARGE SCALE GENOMIC DNA]</scope>
    <source>
        <tissue evidence="9">Whole gametophyte</tissue>
    </source>
</reference>
<dbReference type="PANTHER" id="PTHR45665:SF9">
    <property type="entry name" value="AQUAPORIN-8"/>
    <property type="match status" value="1"/>
</dbReference>
<evidence type="ECO:0000256" key="3">
    <source>
        <dbReference type="ARBA" id="ARBA00022692"/>
    </source>
</evidence>
<dbReference type="GO" id="GO:0005737">
    <property type="term" value="C:cytoplasm"/>
    <property type="evidence" value="ECO:0007669"/>
    <property type="project" value="UniProtKB-ARBA"/>
</dbReference>
<comment type="similarity">
    <text evidence="7">Belongs to the MIP/aquaporin (TC 1.A.8) family.</text>
</comment>
<feature type="transmembrane region" description="Helical" evidence="8">
    <location>
        <begin position="265"/>
        <end position="287"/>
    </location>
</feature>
<evidence type="ECO:0000256" key="7">
    <source>
        <dbReference type="RuleBase" id="RU000477"/>
    </source>
</evidence>
<dbReference type="GO" id="GO:0012505">
    <property type="term" value="C:endomembrane system"/>
    <property type="evidence" value="ECO:0007669"/>
    <property type="project" value="UniProtKB-SubCell"/>
</dbReference>
<evidence type="ECO:0000256" key="2">
    <source>
        <dbReference type="ARBA" id="ARBA00022448"/>
    </source>
</evidence>
<dbReference type="GO" id="GO:0016020">
    <property type="term" value="C:membrane"/>
    <property type="evidence" value="ECO:0007669"/>
    <property type="project" value="InterPro"/>
</dbReference>
<feature type="transmembrane region" description="Helical" evidence="8">
    <location>
        <begin position="146"/>
        <end position="167"/>
    </location>
</feature>
<dbReference type="InterPro" id="IPR023271">
    <property type="entry name" value="Aquaporin-like"/>
</dbReference>
<keyword evidence="10" id="KW-1185">Reference proteome</keyword>
<dbReference type="PRINTS" id="PR00783">
    <property type="entry name" value="MINTRINSICP"/>
</dbReference>
<keyword evidence="3 7" id="KW-0812">Transmembrane</keyword>
<dbReference type="EMBL" id="LVLJ01000283">
    <property type="protein sequence ID" value="OAE35040.1"/>
    <property type="molecule type" value="Genomic_DNA"/>
</dbReference>
<evidence type="ECO:0000256" key="6">
    <source>
        <dbReference type="ARBA" id="ARBA00023136"/>
    </source>
</evidence>
<keyword evidence="6 8" id="KW-0472">Membrane</keyword>
<dbReference type="PROSITE" id="PS00221">
    <property type="entry name" value="MIP"/>
    <property type="match status" value="1"/>
</dbReference>
<keyword evidence="5 8" id="KW-1133">Transmembrane helix</keyword>
<accession>A0A176WPJ4</accession>
<dbReference type="Proteomes" id="UP000077202">
    <property type="component" value="Unassembled WGS sequence"/>
</dbReference>
<dbReference type="Gene3D" id="1.20.1080.10">
    <property type="entry name" value="Glycerol uptake facilitator protein"/>
    <property type="match status" value="1"/>
</dbReference>
<evidence type="ECO:0000256" key="4">
    <source>
        <dbReference type="ARBA" id="ARBA00022737"/>
    </source>
</evidence>
<comment type="subcellular location">
    <subcellularLocation>
        <location evidence="1">Endomembrane system</location>
        <topology evidence="1">Multi-pass membrane protein</topology>
    </subcellularLocation>
</comment>
<keyword evidence="4" id="KW-0677">Repeat</keyword>
<dbReference type="SUPFAM" id="SSF81338">
    <property type="entry name" value="Aquaporin-like"/>
    <property type="match status" value="1"/>
</dbReference>
<dbReference type="Pfam" id="PF00230">
    <property type="entry name" value="MIP"/>
    <property type="match status" value="1"/>
</dbReference>
<feature type="transmembrane region" description="Helical" evidence="8">
    <location>
        <begin position="221"/>
        <end position="245"/>
    </location>
</feature>
<evidence type="ECO:0000256" key="1">
    <source>
        <dbReference type="ARBA" id="ARBA00004127"/>
    </source>
</evidence>
<evidence type="ECO:0000313" key="10">
    <source>
        <dbReference type="Proteomes" id="UP000077202"/>
    </source>
</evidence>
<evidence type="ECO:0000256" key="8">
    <source>
        <dbReference type="SAM" id="Phobius"/>
    </source>
</evidence>
<feature type="transmembrane region" description="Helical" evidence="8">
    <location>
        <begin position="101"/>
        <end position="125"/>
    </location>
</feature>
<evidence type="ECO:0000256" key="5">
    <source>
        <dbReference type="ARBA" id="ARBA00022989"/>
    </source>
</evidence>
<proteinExistence type="inferred from homology"/>
<protein>
    <submittedName>
        <fullName evidence="9">Uncharacterized protein</fullName>
    </submittedName>
</protein>
<dbReference type="CDD" id="cd00333">
    <property type="entry name" value="MIP"/>
    <property type="match status" value="1"/>
</dbReference>
<sequence>MAINKIALGRSSEATAPDALKAAFAEFIATFLFVFIGVGACIANSEYFSLAPSMSPGAAKVVLDLRKCDAITKISSSRSRAGLSCACDRLESKLNAGPLEAAGLVSIAIAHGLAIVITVAATANISGGHVNPAVTFGLAVGGHITVLRAALYWIAQLLGATLASYLLQNVIASVGEVVPIHGLGADVTFIGGIVLEIVLTFSLVFVVYATAVDPKKGSIGVVAPLAIGFTVLANHFIGVPFTGASMNPARSFGPAFATMDFHNHWIYWVGPLIGGGIAGILYGEVFLTPETGHAPISEDY</sequence>